<name>A0A7I7MSI5_9MYCO</name>
<gene>
    <name evidence="2" type="ORF">MSHI_31300</name>
</gene>
<dbReference type="RefSeq" id="WP_179961480.1">
    <property type="nucleotide sequence ID" value="NZ_AP022575.1"/>
</dbReference>
<proteinExistence type="predicted"/>
<protein>
    <submittedName>
        <fullName evidence="2">Uncharacterized protein</fullName>
    </submittedName>
</protein>
<dbReference type="KEGG" id="mshj:MSHI_31300"/>
<dbReference type="Proteomes" id="UP000467236">
    <property type="component" value="Chromosome"/>
</dbReference>
<feature type="region of interest" description="Disordered" evidence="1">
    <location>
        <begin position="1"/>
        <end position="22"/>
    </location>
</feature>
<reference evidence="2 3" key="1">
    <citation type="journal article" date="2019" name="Emerg. Microbes Infect.">
        <title>Comprehensive subspecies identification of 175 nontuberculous mycobacteria species based on 7547 genomic profiles.</title>
        <authorList>
            <person name="Matsumoto Y."/>
            <person name="Kinjo T."/>
            <person name="Motooka D."/>
            <person name="Nabeya D."/>
            <person name="Jung N."/>
            <person name="Uechi K."/>
            <person name="Horii T."/>
            <person name="Iida T."/>
            <person name="Fujita J."/>
            <person name="Nakamura S."/>
        </authorList>
    </citation>
    <scope>NUCLEOTIDE SEQUENCE [LARGE SCALE GENOMIC DNA]</scope>
    <source>
        <strain evidence="2 3">JCM 14233</strain>
    </source>
</reference>
<dbReference type="AlphaFoldDB" id="A0A7I7MSI5"/>
<accession>A0A7I7MSI5</accession>
<evidence type="ECO:0000313" key="3">
    <source>
        <dbReference type="Proteomes" id="UP000467236"/>
    </source>
</evidence>
<keyword evidence="3" id="KW-1185">Reference proteome</keyword>
<organism evidence="2 3">
    <name type="scientific">Mycobacterium shinjukuense</name>
    <dbReference type="NCBI Taxonomy" id="398694"/>
    <lineage>
        <taxon>Bacteria</taxon>
        <taxon>Bacillati</taxon>
        <taxon>Actinomycetota</taxon>
        <taxon>Actinomycetes</taxon>
        <taxon>Mycobacteriales</taxon>
        <taxon>Mycobacteriaceae</taxon>
        <taxon>Mycobacterium</taxon>
    </lineage>
</organism>
<dbReference type="EMBL" id="AP022575">
    <property type="protein sequence ID" value="BBX75224.1"/>
    <property type="molecule type" value="Genomic_DNA"/>
</dbReference>
<evidence type="ECO:0000313" key="2">
    <source>
        <dbReference type="EMBL" id="BBX75224.1"/>
    </source>
</evidence>
<evidence type="ECO:0000256" key="1">
    <source>
        <dbReference type="SAM" id="MobiDB-lite"/>
    </source>
</evidence>
<sequence>MDVDRKAARSYSVGQPPPKPGIAITLGADRRELCGGAEDDELAELNAIRAQLAT</sequence>